<evidence type="ECO:0000313" key="3">
    <source>
        <dbReference type="Proteomes" id="UP001203852"/>
    </source>
</evidence>
<accession>A0AAN6IE63</accession>
<dbReference type="AlphaFoldDB" id="A0AAN6IE63"/>
<dbReference type="InterPro" id="IPR036047">
    <property type="entry name" value="F-box-like_dom_sf"/>
</dbReference>
<organism evidence="2 3">
    <name type="scientific">Exophiala viscosa</name>
    <dbReference type="NCBI Taxonomy" id="2486360"/>
    <lineage>
        <taxon>Eukaryota</taxon>
        <taxon>Fungi</taxon>
        <taxon>Dikarya</taxon>
        <taxon>Ascomycota</taxon>
        <taxon>Pezizomycotina</taxon>
        <taxon>Eurotiomycetes</taxon>
        <taxon>Chaetothyriomycetidae</taxon>
        <taxon>Chaetothyriales</taxon>
        <taxon>Herpotrichiellaceae</taxon>
        <taxon>Exophiala</taxon>
    </lineage>
</organism>
<evidence type="ECO:0000313" key="2">
    <source>
        <dbReference type="EMBL" id="KAI1614108.1"/>
    </source>
</evidence>
<gene>
    <name evidence="2" type="ORF">EDD36DRAFT_463963</name>
</gene>
<keyword evidence="1" id="KW-0175">Coiled coil</keyword>
<dbReference type="Proteomes" id="UP001203852">
    <property type="component" value="Unassembled WGS sequence"/>
</dbReference>
<dbReference type="EMBL" id="MU404353">
    <property type="protein sequence ID" value="KAI1614108.1"/>
    <property type="molecule type" value="Genomic_DNA"/>
</dbReference>
<proteinExistence type="predicted"/>
<name>A0AAN6IE63_9EURO</name>
<evidence type="ECO:0000256" key="1">
    <source>
        <dbReference type="SAM" id="Coils"/>
    </source>
</evidence>
<keyword evidence="3" id="KW-1185">Reference proteome</keyword>
<protein>
    <recommendedName>
        <fullName evidence="4">F-box domain-containing protein</fullName>
    </recommendedName>
</protein>
<dbReference type="SUPFAM" id="SSF81383">
    <property type="entry name" value="F-box domain"/>
    <property type="match status" value="1"/>
</dbReference>
<dbReference type="CDD" id="cd09917">
    <property type="entry name" value="F-box_SF"/>
    <property type="match status" value="1"/>
</dbReference>
<evidence type="ECO:0008006" key="4">
    <source>
        <dbReference type="Google" id="ProtNLM"/>
    </source>
</evidence>
<sequence length="352" mass="40859">MERTVRAFDFQEAFADLPFQLDDTPWIPPPGISLLISLDSAVFLKVLDYLDFWDISRLRATSRYFRTLPKARQIHRVLVEFDKEFEQCRHLLFTFDSQISSRILQGLAETHHPDGRVIETDNRLSPNYLNKYRVLGDWMVSTKTLGIPSCHALVAVKKRLSLSLTRCDECLLLKEAEQFDLSQFGTGGTMYELLRSLDWVTFRQSFGPHLPVKEPERRVCLPCRFRTTREAQEIGWIREIHDPHWQIICSGCSRREFFLNSQHTPPTVCDCTGDHACWETPHVLEAFGVYAQTGRMLSGKLCTRCFVNANAKWFARKQQLKAEIAERERELWSMDKEDEGDEEGCAIGGQYW</sequence>
<comment type="caution">
    <text evidence="2">The sequence shown here is derived from an EMBL/GenBank/DDBJ whole genome shotgun (WGS) entry which is preliminary data.</text>
</comment>
<reference evidence="2" key="1">
    <citation type="journal article" date="2022" name="bioRxiv">
        <title>Deciphering the potential niche of two novel black yeast fungi from a biological soil crust based on their genomes, phenotypes, and melanin regulation.</title>
        <authorList>
            <consortium name="DOE Joint Genome Institute"/>
            <person name="Carr E.C."/>
            <person name="Barton Q."/>
            <person name="Grambo S."/>
            <person name="Sullivan M."/>
            <person name="Renfro C.M."/>
            <person name="Kuo A."/>
            <person name="Pangilinan J."/>
            <person name="Lipzen A."/>
            <person name="Keymanesh K."/>
            <person name="Savage E."/>
            <person name="Barry K."/>
            <person name="Grigoriev I.V."/>
            <person name="Riekhof W.R."/>
            <person name="Harris S.S."/>
        </authorList>
    </citation>
    <scope>NUCLEOTIDE SEQUENCE</scope>
    <source>
        <strain evidence="2">JF 03-4F</strain>
    </source>
</reference>
<feature type="coiled-coil region" evidence="1">
    <location>
        <begin position="310"/>
        <end position="337"/>
    </location>
</feature>